<dbReference type="PANTHER" id="PTHR47844">
    <property type="entry name" value="SYNTHASE CPS1, PUTATIVE (AFU_ORTHOLOGUE AFUA_7G02500)-RELATED"/>
    <property type="match status" value="1"/>
</dbReference>
<feature type="transmembrane region" description="Helical" evidence="8">
    <location>
        <begin position="303"/>
        <end position="328"/>
    </location>
</feature>
<dbReference type="CDD" id="cd06434">
    <property type="entry name" value="GT2_HAS"/>
    <property type="match status" value="1"/>
</dbReference>
<evidence type="ECO:0000256" key="8">
    <source>
        <dbReference type="SAM" id="Phobius"/>
    </source>
</evidence>
<proteinExistence type="predicted"/>
<reference evidence="9" key="1">
    <citation type="submission" date="2021-02" db="EMBL/GenBank/DDBJ databases">
        <title>Genome sequence Cadophora malorum strain M34.</title>
        <authorList>
            <person name="Stefanovic E."/>
            <person name="Vu D."/>
            <person name="Scully C."/>
            <person name="Dijksterhuis J."/>
            <person name="Roader J."/>
            <person name="Houbraken J."/>
        </authorList>
    </citation>
    <scope>NUCLEOTIDE SEQUENCE</scope>
    <source>
        <strain evidence="9">M34</strain>
    </source>
</reference>
<comment type="caution">
    <text evidence="9">The sequence shown here is derived from an EMBL/GenBank/DDBJ whole genome shotgun (WGS) entry which is preliminary data.</text>
</comment>
<organism evidence="9 10">
    <name type="scientific">Cadophora malorum</name>
    <dbReference type="NCBI Taxonomy" id="108018"/>
    <lineage>
        <taxon>Eukaryota</taxon>
        <taxon>Fungi</taxon>
        <taxon>Dikarya</taxon>
        <taxon>Ascomycota</taxon>
        <taxon>Pezizomycotina</taxon>
        <taxon>Leotiomycetes</taxon>
        <taxon>Helotiales</taxon>
        <taxon>Ploettnerulaceae</taxon>
        <taxon>Cadophora</taxon>
    </lineage>
</organism>
<protein>
    <recommendedName>
        <fullName evidence="11">Glycosyltransferase family 2 protein</fullName>
    </recommendedName>
</protein>
<keyword evidence="10" id="KW-1185">Reference proteome</keyword>
<evidence type="ECO:0000313" key="9">
    <source>
        <dbReference type="EMBL" id="KAG4419336.1"/>
    </source>
</evidence>
<dbReference type="InterPro" id="IPR029044">
    <property type="entry name" value="Nucleotide-diphossugar_trans"/>
</dbReference>
<comment type="subcellular location">
    <subcellularLocation>
        <location evidence="1">Membrane</location>
    </subcellularLocation>
</comment>
<keyword evidence="3" id="KW-0808">Transferase</keyword>
<keyword evidence="7" id="KW-0325">Glycoprotein</keyword>
<feature type="transmembrane region" description="Helical" evidence="8">
    <location>
        <begin position="371"/>
        <end position="393"/>
    </location>
</feature>
<dbReference type="EMBL" id="JAFJYH010000107">
    <property type="protein sequence ID" value="KAG4419336.1"/>
    <property type="molecule type" value="Genomic_DNA"/>
</dbReference>
<dbReference type="InterPro" id="IPR052427">
    <property type="entry name" value="Glycosyltrans_GT2/GT47"/>
</dbReference>
<keyword evidence="4 8" id="KW-0812">Transmembrane</keyword>
<evidence type="ECO:0000256" key="5">
    <source>
        <dbReference type="ARBA" id="ARBA00022989"/>
    </source>
</evidence>
<dbReference type="GO" id="GO:0016757">
    <property type="term" value="F:glycosyltransferase activity"/>
    <property type="evidence" value="ECO:0007669"/>
    <property type="project" value="UniProtKB-KW"/>
</dbReference>
<evidence type="ECO:0000256" key="1">
    <source>
        <dbReference type="ARBA" id="ARBA00004370"/>
    </source>
</evidence>
<dbReference type="AlphaFoldDB" id="A0A8H7W6F9"/>
<dbReference type="Proteomes" id="UP000664132">
    <property type="component" value="Unassembled WGS sequence"/>
</dbReference>
<dbReference type="OrthoDB" id="2849215at2759"/>
<evidence type="ECO:0000313" key="10">
    <source>
        <dbReference type="Proteomes" id="UP000664132"/>
    </source>
</evidence>
<evidence type="ECO:0000256" key="4">
    <source>
        <dbReference type="ARBA" id="ARBA00022692"/>
    </source>
</evidence>
<evidence type="ECO:0000256" key="2">
    <source>
        <dbReference type="ARBA" id="ARBA00022676"/>
    </source>
</evidence>
<feature type="transmembrane region" description="Helical" evidence="8">
    <location>
        <begin position="340"/>
        <end position="359"/>
    </location>
</feature>
<keyword evidence="6 8" id="KW-0472">Membrane</keyword>
<dbReference type="Gene3D" id="3.90.550.10">
    <property type="entry name" value="Spore Coat Polysaccharide Biosynthesis Protein SpsA, Chain A"/>
    <property type="match status" value="1"/>
</dbReference>
<evidence type="ECO:0000256" key="3">
    <source>
        <dbReference type="ARBA" id="ARBA00022679"/>
    </source>
</evidence>
<name>A0A8H7W6F9_9HELO</name>
<dbReference type="PANTHER" id="PTHR47844:SF1">
    <property type="entry name" value="EXOSTOSIN-LIKE 2"/>
    <property type="match status" value="1"/>
</dbReference>
<accession>A0A8H7W6F9</accession>
<evidence type="ECO:0008006" key="11">
    <source>
        <dbReference type="Google" id="ProtNLM"/>
    </source>
</evidence>
<dbReference type="Pfam" id="PF13641">
    <property type="entry name" value="Glyco_tranf_2_3"/>
    <property type="match status" value="1"/>
</dbReference>
<dbReference type="SUPFAM" id="SSF53448">
    <property type="entry name" value="Nucleotide-diphospho-sugar transferases"/>
    <property type="match status" value="1"/>
</dbReference>
<evidence type="ECO:0000256" key="7">
    <source>
        <dbReference type="ARBA" id="ARBA00023180"/>
    </source>
</evidence>
<evidence type="ECO:0000256" key="6">
    <source>
        <dbReference type="ARBA" id="ARBA00023136"/>
    </source>
</evidence>
<sequence length="408" mass="47030">MLITYPISFIALLLYRYVRLIVNCASSWTFRSIPPPDNPTYTPDDVTYVIPTICREDQHDDFRLCLRSCLTTKPHEILVSTIESDLLRITELAHSIDLRIQVIAANFANKRQQIYEAIPRITTSITILADDDVELPSKSLPHILAPFEDSNVGAVGTRQRVRRRPGLGIIDHMWQYLGECYIERRNFEISATSHIDGGISCLSGRTAAIRTEILQTEDFMTGYITETWLGKPLNPDDDNFVTRFLVAKGWGIRIQMSKEAEVLTTLEFGWGFLKQCLRWARSNWRSNIKSIIFQWRVWIQTPWSLYALLLATLSHSLITDPLLGFLLHCSTITWDPSHRLLIFCIFALWLLSTKVVKLLPHFALYPRDICFLPVTIIFGYLHGPIKLYAFFTLHVTSWGSRKEHDKED</sequence>
<keyword evidence="5 8" id="KW-1133">Transmembrane helix</keyword>
<gene>
    <name evidence="9" type="ORF">IFR04_007484</name>
</gene>
<keyword evidence="2" id="KW-0328">Glycosyltransferase</keyword>
<dbReference type="GO" id="GO:0016020">
    <property type="term" value="C:membrane"/>
    <property type="evidence" value="ECO:0007669"/>
    <property type="project" value="UniProtKB-SubCell"/>
</dbReference>